<evidence type="ECO:0000256" key="5">
    <source>
        <dbReference type="ARBA" id="ARBA00022691"/>
    </source>
</evidence>
<dbReference type="EC" id="2.1.1.198" evidence="6"/>
<dbReference type="Gene3D" id="3.40.1010.10">
    <property type="entry name" value="Cobalt-precorrin-4 Transmethylase, Domain 1"/>
    <property type="match status" value="1"/>
</dbReference>
<sequence length="304" mass="33951">MQAEPKPGTLYIVGTPIGNLEDMTFRAVRILQAVDMIAAEDTRHTGKLLQHFQVHTPQISYHEHNRTGRIPEILTYLHYGKAIALVSDAGMPGVSDPGHELITACVAAGIDVVPIPGATAVITALSVSGLATSKFVFDGFLPAKRQHRREYLETLLMETRTLVFYESPHRLRETLEDLGEILGGSRTIVMGRELTKLYEEIWRGDIKEAIAYYQEKDPQGEYTLVVGGASPSQPEITEAQLRAELLEIIKQGVSRSQASRQLAQETSISRRYLYQLALSIDQESVFETGNMRMDIIDKLRTDQE</sequence>
<comment type="catalytic activity">
    <reaction evidence="6">
        <text>cytidine(1402) in 16S rRNA + S-adenosyl-L-methionine = 2'-O-methylcytidine(1402) in 16S rRNA + S-adenosyl-L-homocysteine + H(+)</text>
        <dbReference type="Rhea" id="RHEA:42924"/>
        <dbReference type="Rhea" id="RHEA-COMP:10285"/>
        <dbReference type="Rhea" id="RHEA-COMP:10286"/>
        <dbReference type="ChEBI" id="CHEBI:15378"/>
        <dbReference type="ChEBI" id="CHEBI:57856"/>
        <dbReference type="ChEBI" id="CHEBI:59789"/>
        <dbReference type="ChEBI" id="CHEBI:74495"/>
        <dbReference type="ChEBI" id="CHEBI:82748"/>
        <dbReference type="EC" id="2.1.1.198"/>
    </reaction>
</comment>
<dbReference type="AlphaFoldDB" id="A0A1X4GB41"/>
<dbReference type="InterPro" id="IPR035996">
    <property type="entry name" value="4pyrrol_Methylase_sf"/>
</dbReference>
<dbReference type="FunFam" id="3.30.950.10:FF:000002">
    <property type="entry name" value="Ribosomal RNA small subunit methyltransferase I"/>
    <property type="match status" value="1"/>
</dbReference>
<dbReference type="InterPro" id="IPR014776">
    <property type="entry name" value="4pyrrole_Mease_sub2"/>
</dbReference>
<dbReference type="PANTHER" id="PTHR46111:SF1">
    <property type="entry name" value="RIBOSOMAL RNA SMALL SUBUNIT METHYLTRANSFERASE I"/>
    <property type="match status" value="1"/>
</dbReference>
<dbReference type="PIRSF" id="PIRSF005917">
    <property type="entry name" value="MTase_YraL"/>
    <property type="match status" value="1"/>
</dbReference>
<dbReference type="PROSITE" id="PS01296">
    <property type="entry name" value="RSMI"/>
    <property type="match status" value="1"/>
</dbReference>
<keyword evidence="2 6" id="KW-0698">rRNA processing</keyword>
<dbReference type="CDD" id="cd11648">
    <property type="entry name" value="RsmI"/>
    <property type="match status" value="1"/>
</dbReference>
<comment type="function">
    <text evidence="6">Catalyzes the 2'-O-methylation of the ribose of cytidine 1402 (C1402) in 16S rRNA.</text>
</comment>
<protein>
    <recommendedName>
        <fullName evidence="6">Ribosomal RNA small subunit methyltransferase I</fullName>
        <ecNumber evidence="6">2.1.1.198</ecNumber>
    </recommendedName>
    <alternativeName>
        <fullName evidence="6">16S rRNA 2'-O-ribose C1402 methyltransferase</fullName>
    </alternativeName>
    <alternativeName>
        <fullName evidence="6">rRNA (cytidine-2'-O-)-methyltransferase RsmI</fullName>
    </alternativeName>
</protein>
<evidence type="ECO:0000259" key="7">
    <source>
        <dbReference type="Pfam" id="PF00590"/>
    </source>
</evidence>
<evidence type="ECO:0000256" key="6">
    <source>
        <dbReference type="HAMAP-Rule" id="MF_01877"/>
    </source>
</evidence>
<evidence type="ECO:0000256" key="2">
    <source>
        <dbReference type="ARBA" id="ARBA00022552"/>
    </source>
</evidence>
<dbReference type="PANTHER" id="PTHR46111">
    <property type="entry name" value="RIBOSOMAL RNA SMALL SUBUNIT METHYLTRANSFERASE I"/>
    <property type="match status" value="1"/>
</dbReference>
<feature type="domain" description="Tetrapyrrole methylase" evidence="7">
    <location>
        <begin position="9"/>
        <end position="209"/>
    </location>
</feature>
<dbReference type="GO" id="GO:0005737">
    <property type="term" value="C:cytoplasm"/>
    <property type="evidence" value="ECO:0007669"/>
    <property type="project" value="UniProtKB-SubCell"/>
</dbReference>
<evidence type="ECO:0000256" key="3">
    <source>
        <dbReference type="ARBA" id="ARBA00022603"/>
    </source>
</evidence>
<dbReference type="Pfam" id="PF00590">
    <property type="entry name" value="TP_methylase"/>
    <property type="match status" value="1"/>
</dbReference>
<comment type="subcellular location">
    <subcellularLocation>
        <location evidence="6">Cytoplasm</location>
    </subcellularLocation>
</comment>
<dbReference type="SUPFAM" id="SSF53790">
    <property type="entry name" value="Tetrapyrrole methylase"/>
    <property type="match status" value="1"/>
</dbReference>
<organism evidence="8 9">
    <name type="scientific">Cylindrospermopsis raciborskii CENA303</name>
    <dbReference type="NCBI Taxonomy" id="1170769"/>
    <lineage>
        <taxon>Bacteria</taxon>
        <taxon>Bacillati</taxon>
        <taxon>Cyanobacteriota</taxon>
        <taxon>Cyanophyceae</taxon>
        <taxon>Nostocales</taxon>
        <taxon>Aphanizomenonaceae</taxon>
        <taxon>Cylindrospermopsis</taxon>
    </lineage>
</organism>
<gene>
    <name evidence="6" type="primary">rsmI</name>
    <name evidence="8" type="ORF">B7O87_03165</name>
</gene>
<evidence type="ECO:0000256" key="4">
    <source>
        <dbReference type="ARBA" id="ARBA00022679"/>
    </source>
</evidence>
<dbReference type="InterPro" id="IPR008189">
    <property type="entry name" value="rRNA_ssu_MeTfrase_I"/>
</dbReference>
<dbReference type="NCBIfam" id="TIGR00096">
    <property type="entry name" value="16S rRNA (cytidine(1402)-2'-O)-methyltransferase"/>
    <property type="match status" value="1"/>
</dbReference>
<proteinExistence type="inferred from homology"/>
<keyword evidence="1 6" id="KW-0963">Cytoplasm</keyword>
<evidence type="ECO:0000256" key="1">
    <source>
        <dbReference type="ARBA" id="ARBA00022490"/>
    </source>
</evidence>
<keyword evidence="5 6" id="KW-0949">S-adenosyl-L-methionine</keyword>
<keyword evidence="3 6" id="KW-0489">Methyltransferase</keyword>
<keyword evidence="4 6" id="KW-0808">Transferase</keyword>
<reference evidence="9" key="1">
    <citation type="submission" date="2017-04" db="EMBL/GenBank/DDBJ databases">
        <authorList>
            <person name="Abreu V.A."/>
            <person name="Popin R.V."/>
            <person name="Rigonato J."/>
            <person name="Andreote A.P."/>
            <person name="Schaker P.C."/>
            <person name="Hoff-Risseti C."/>
            <person name="Alvarenga D.O."/>
            <person name="Varani A.M."/>
            <person name="Fiore M.F."/>
        </authorList>
    </citation>
    <scope>NUCLEOTIDE SEQUENCE [LARGE SCALE GENOMIC DNA]</scope>
    <source>
        <strain evidence="9">CENA303</strain>
    </source>
</reference>
<dbReference type="EMBL" id="NBYN01000013">
    <property type="protein sequence ID" value="OSO94401.1"/>
    <property type="molecule type" value="Genomic_DNA"/>
</dbReference>
<evidence type="ECO:0000313" key="9">
    <source>
        <dbReference type="Proteomes" id="UP000192997"/>
    </source>
</evidence>
<evidence type="ECO:0000313" key="8">
    <source>
        <dbReference type="EMBL" id="OSO94401.1"/>
    </source>
</evidence>
<dbReference type="RefSeq" id="WP_071249501.1">
    <property type="nucleotide sequence ID" value="NZ_NBYN01000013.1"/>
</dbReference>
<dbReference type="InterPro" id="IPR014777">
    <property type="entry name" value="4pyrrole_Mease_sub1"/>
</dbReference>
<accession>A0A1X4GB41</accession>
<dbReference type="Gene3D" id="3.30.950.10">
    <property type="entry name" value="Methyltransferase, Cobalt-precorrin-4 Transmethylase, Domain 2"/>
    <property type="match status" value="1"/>
</dbReference>
<comment type="similarity">
    <text evidence="6">Belongs to the methyltransferase superfamily. RsmI family.</text>
</comment>
<dbReference type="InterPro" id="IPR000878">
    <property type="entry name" value="4pyrrol_Mease"/>
</dbReference>
<name>A0A1X4GB41_9CYAN</name>
<dbReference type="InterPro" id="IPR018063">
    <property type="entry name" value="SAM_MeTrfase_RsmI_CS"/>
</dbReference>
<dbReference type="GO" id="GO:0070677">
    <property type="term" value="F:rRNA (cytosine-2'-O-)-methyltransferase activity"/>
    <property type="evidence" value="ECO:0007669"/>
    <property type="project" value="UniProtKB-UniRule"/>
</dbReference>
<comment type="caution">
    <text evidence="8">The sequence shown here is derived from an EMBL/GenBank/DDBJ whole genome shotgun (WGS) entry which is preliminary data.</text>
</comment>
<dbReference type="Proteomes" id="UP000192997">
    <property type="component" value="Unassembled WGS sequence"/>
</dbReference>
<dbReference type="HAMAP" id="MF_01877">
    <property type="entry name" value="16SrRNA_methyltr_I"/>
    <property type="match status" value="1"/>
</dbReference>
<dbReference type="FunFam" id="3.40.1010.10:FF:000002">
    <property type="entry name" value="Ribosomal RNA small subunit methyltransferase I"/>
    <property type="match status" value="1"/>
</dbReference>